<accession>A0ABT5S491</accession>
<name>A0ABT5S491_9FLAO</name>
<proteinExistence type="predicted"/>
<reference evidence="1" key="1">
    <citation type="submission" date="2023-02" db="EMBL/GenBank/DDBJ databases">
        <title>Polaribacter ponticola sp. nov., isolated from seawater.</title>
        <authorList>
            <person name="Baek J.H."/>
            <person name="Kim J.M."/>
            <person name="Choi D.G."/>
            <person name="Jeon C.O."/>
        </authorList>
    </citation>
    <scope>NUCLEOTIDE SEQUENCE</scope>
    <source>
        <strain evidence="1">MSW5</strain>
    </source>
</reference>
<keyword evidence="2" id="KW-1185">Reference proteome</keyword>
<evidence type="ECO:0000313" key="2">
    <source>
        <dbReference type="Proteomes" id="UP001151478"/>
    </source>
</evidence>
<organism evidence="1 2">
    <name type="scientific">Polaribacter ponticola</name>
    <dbReference type="NCBI Taxonomy" id="2978475"/>
    <lineage>
        <taxon>Bacteria</taxon>
        <taxon>Pseudomonadati</taxon>
        <taxon>Bacteroidota</taxon>
        <taxon>Flavobacteriia</taxon>
        <taxon>Flavobacteriales</taxon>
        <taxon>Flavobacteriaceae</taxon>
    </lineage>
</organism>
<sequence length="186" mass="20953">MAKDNIALINNGDTSLDKVWAHYKDPKKHKLTPNQKLVNERWLAAWTALTKYKNKTKVAVILQKAYPISRAQAFRDIRNAEKLYGNVLRADIDGQRALLYQFALEGFKTSMAKGDMKSAKGFHDAMRECLPKEDAANFNPEKLEYKKVVISAPQLVIDRIIASGKSGVGDYNKIVDAEAIVIEDEE</sequence>
<dbReference type="EMBL" id="JAOSLC020000001">
    <property type="protein sequence ID" value="MDD7912928.1"/>
    <property type="molecule type" value="Genomic_DNA"/>
</dbReference>
<comment type="caution">
    <text evidence="1">The sequence shown here is derived from an EMBL/GenBank/DDBJ whole genome shotgun (WGS) entry which is preliminary data.</text>
</comment>
<gene>
    <name evidence="1" type="ORF">N5A56_000100</name>
</gene>
<dbReference type="RefSeq" id="WP_265726967.1">
    <property type="nucleotide sequence ID" value="NZ_JAOSLC020000001.1"/>
</dbReference>
<protein>
    <submittedName>
        <fullName evidence="1">Uncharacterized protein</fullName>
    </submittedName>
</protein>
<dbReference type="Proteomes" id="UP001151478">
    <property type="component" value="Unassembled WGS sequence"/>
</dbReference>
<evidence type="ECO:0000313" key="1">
    <source>
        <dbReference type="EMBL" id="MDD7912928.1"/>
    </source>
</evidence>